<sequence>MNIKRKIAEAIANPQVLWPILTAKYKIFGPWSDENWPKGAVTRQHYASDNYTRITVHTSSKLEKPEEYEFYVMGGVDWEAYEEAITDWEEKEKPLWKEWEYTFASGRGTYEEHYADSREEAMKLADELAL</sequence>
<proteinExistence type="predicted"/>
<organism evidence="1">
    <name type="scientific">marine sediment metagenome</name>
    <dbReference type="NCBI Taxonomy" id="412755"/>
    <lineage>
        <taxon>unclassified sequences</taxon>
        <taxon>metagenomes</taxon>
        <taxon>ecological metagenomes</taxon>
    </lineage>
</organism>
<comment type="caution">
    <text evidence="1">The sequence shown here is derived from an EMBL/GenBank/DDBJ whole genome shotgun (WGS) entry which is preliminary data.</text>
</comment>
<gene>
    <name evidence="1" type="ORF">LCGC14_1210020</name>
</gene>
<dbReference type="AlphaFoldDB" id="A0A0F9NWQ0"/>
<protein>
    <submittedName>
        <fullName evidence="1">Uncharacterized protein</fullName>
    </submittedName>
</protein>
<name>A0A0F9NWQ0_9ZZZZ</name>
<dbReference type="EMBL" id="LAZR01006288">
    <property type="protein sequence ID" value="KKM93265.1"/>
    <property type="molecule type" value="Genomic_DNA"/>
</dbReference>
<accession>A0A0F9NWQ0</accession>
<evidence type="ECO:0000313" key="1">
    <source>
        <dbReference type="EMBL" id="KKM93265.1"/>
    </source>
</evidence>
<reference evidence="1" key="1">
    <citation type="journal article" date="2015" name="Nature">
        <title>Complex archaea that bridge the gap between prokaryotes and eukaryotes.</title>
        <authorList>
            <person name="Spang A."/>
            <person name="Saw J.H."/>
            <person name="Jorgensen S.L."/>
            <person name="Zaremba-Niedzwiedzka K."/>
            <person name="Martijn J."/>
            <person name="Lind A.E."/>
            <person name="van Eijk R."/>
            <person name="Schleper C."/>
            <person name="Guy L."/>
            <person name="Ettema T.J."/>
        </authorList>
    </citation>
    <scope>NUCLEOTIDE SEQUENCE</scope>
</reference>